<dbReference type="InterPro" id="IPR050792">
    <property type="entry name" value="ADP-ribosylglycohydrolase"/>
</dbReference>
<dbReference type="SUPFAM" id="SSF101478">
    <property type="entry name" value="ADP-ribosylglycohydrolase"/>
    <property type="match status" value="1"/>
</dbReference>
<keyword evidence="3" id="KW-0479">Metal-binding</keyword>
<evidence type="ECO:0000256" key="2">
    <source>
        <dbReference type="ARBA" id="ARBA00022801"/>
    </source>
</evidence>
<organism evidence="4 5">
    <name type="scientific">Desulfurobacterium atlanticum</name>
    <dbReference type="NCBI Taxonomy" id="240169"/>
    <lineage>
        <taxon>Bacteria</taxon>
        <taxon>Pseudomonadati</taxon>
        <taxon>Aquificota</taxon>
        <taxon>Aquificia</taxon>
        <taxon>Desulfurobacteriales</taxon>
        <taxon>Desulfurobacteriaceae</taxon>
        <taxon>Desulfurobacterium</taxon>
    </lineage>
</organism>
<dbReference type="OrthoDB" id="9798107at2"/>
<comment type="similarity">
    <text evidence="1">Belongs to the ADP-ribosylglycohydrolase family.</text>
</comment>
<dbReference type="PANTHER" id="PTHR16222">
    <property type="entry name" value="ADP-RIBOSYLGLYCOHYDROLASE"/>
    <property type="match status" value="1"/>
</dbReference>
<dbReference type="Gene3D" id="1.10.4080.10">
    <property type="entry name" value="ADP-ribosylation/Crystallin J1"/>
    <property type="match status" value="1"/>
</dbReference>
<dbReference type="GO" id="GO:0046872">
    <property type="term" value="F:metal ion binding"/>
    <property type="evidence" value="ECO:0007669"/>
    <property type="project" value="UniProtKB-KW"/>
</dbReference>
<dbReference type="InterPro" id="IPR036705">
    <property type="entry name" value="Ribosyl_crysJ1_sf"/>
</dbReference>
<gene>
    <name evidence="4" type="ORF">SAMN06265340_1097</name>
</gene>
<evidence type="ECO:0000313" key="5">
    <source>
        <dbReference type="Proteomes" id="UP000198405"/>
    </source>
</evidence>
<comment type="cofactor">
    <cofactor evidence="3">
        <name>Mg(2+)</name>
        <dbReference type="ChEBI" id="CHEBI:18420"/>
    </cofactor>
    <text evidence="3">Binds 2 magnesium ions per subunit.</text>
</comment>
<evidence type="ECO:0000256" key="1">
    <source>
        <dbReference type="ARBA" id="ARBA00010702"/>
    </source>
</evidence>
<evidence type="ECO:0000256" key="3">
    <source>
        <dbReference type="PIRSR" id="PIRSR605502-1"/>
    </source>
</evidence>
<feature type="binding site" evidence="3">
    <location>
        <position position="279"/>
    </location>
    <ligand>
        <name>Mg(2+)</name>
        <dbReference type="ChEBI" id="CHEBI:18420"/>
        <label>1</label>
    </ligand>
</feature>
<keyword evidence="5" id="KW-1185">Reference proteome</keyword>
<keyword evidence="2 4" id="KW-0378">Hydrolase</keyword>
<reference evidence="5" key="1">
    <citation type="submission" date="2017-06" db="EMBL/GenBank/DDBJ databases">
        <authorList>
            <person name="Varghese N."/>
            <person name="Submissions S."/>
        </authorList>
    </citation>
    <scope>NUCLEOTIDE SEQUENCE [LARGE SCALE GENOMIC DNA]</scope>
    <source>
        <strain evidence="5">DSM 15668</strain>
    </source>
</reference>
<dbReference type="GO" id="GO:0016787">
    <property type="term" value="F:hydrolase activity"/>
    <property type="evidence" value="ECO:0007669"/>
    <property type="project" value="UniProtKB-KW"/>
</dbReference>
<feature type="binding site" evidence="3">
    <location>
        <position position="63"/>
    </location>
    <ligand>
        <name>Mg(2+)</name>
        <dbReference type="ChEBI" id="CHEBI:18420"/>
        <label>1</label>
    </ligand>
</feature>
<dbReference type="Proteomes" id="UP000198405">
    <property type="component" value="Unassembled WGS sequence"/>
</dbReference>
<keyword evidence="3" id="KW-0460">Magnesium</keyword>
<protein>
    <submittedName>
        <fullName evidence="4">ADP-ribosylglycohydrolase</fullName>
    </submittedName>
</protein>
<dbReference type="AlphaFoldDB" id="A0A238ZI83"/>
<dbReference type="RefSeq" id="WP_089323310.1">
    <property type="nucleotide sequence ID" value="NZ_FZOB01000009.1"/>
</dbReference>
<dbReference type="Pfam" id="PF03747">
    <property type="entry name" value="ADP_ribosyl_GH"/>
    <property type="match status" value="1"/>
</dbReference>
<feature type="binding site" evidence="3">
    <location>
        <position position="277"/>
    </location>
    <ligand>
        <name>Mg(2+)</name>
        <dbReference type="ChEBI" id="CHEBI:18420"/>
        <label>1</label>
    </ligand>
</feature>
<dbReference type="PANTHER" id="PTHR16222:SF24">
    <property type="entry name" value="ADP-RIBOSYLHYDROLASE ARH3"/>
    <property type="match status" value="1"/>
</dbReference>
<evidence type="ECO:0000313" key="4">
    <source>
        <dbReference type="EMBL" id="SNR83155.1"/>
    </source>
</evidence>
<proteinExistence type="inferred from homology"/>
<dbReference type="InterPro" id="IPR005502">
    <property type="entry name" value="Ribosyl_crysJ1"/>
</dbReference>
<accession>A0A238ZI83</accession>
<name>A0A238ZI83_9BACT</name>
<dbReference type="EMBL" id="FZOB01000009">
    <property type="protein sequence ID" value="SNR83155.1"/>
    <property type="molecule type" value="Genomic_DNA"/>
</dbReference>
<sequence>MEIDLLKKIKGTVFGGAIGDALGTLVEEMDKYTVKKAYGGPILGFREPSDLSVCPFLRLGHYSHETQMFLIALEVYAEKGRFDETFYVEKMVEWLKDEKNHRYPAGGHLNAALAYKQGAFPDEARVKSSEVDGVIPAVAAGLYGWDSSEEAYNEGCQVVSLIYSDEILVDSAGILAVAISSIAGGRVFLEMEDGKIEFLEMLRSFSQIEMVRSYIDLVMNTLMEGVEDIDELILRFGNGNFVLEPLSLSLYVFLRWGKDFRTAVLKAVNAYGEFGGDTDAIGFLTGAFSGCYNGIDAIPSEWIEKIENRNYLNLLSEKFFEKIKNG</sequence>